<dbReference type="Gene3D" id="1.10.30.50">
    <property type="match status" value="1"/>
</dbReference>
<dbReference type="InterPro" id="IPR052892">
    <property type="entry name" value="NA-targeting_endonuclease"/>
</dbReference>
<dbReference type="Proteomes" id="UP000606922">
    <property type="component" value="Unassembled WGS sequence"/>
</dbReference>
<organism evidence="2 3">
    <name type="scientific">Conyzicola nivalis</name>
    <dbReference type="NCBI Taxonomy" id="1477021"/>
    <lineage>
        <taxon>Bacteria</taxon>
        <taxon>Bacillati</taxon>
        <taxon>Actinomycetota</taxon>
        <taxon>Actinomycetes</taxon>
        <taxon>Micrococcales</taxon>
        <taxon>Microbacteriaceae</taxon>
        <taxon>Conyzicola</taxon>
    </lineage>
</organism>
<gene>
    <name evidence="2" type="ORF">GCM10010979_30360</name>
</gene>
<evidence type="ECO:0000259" key="1">
    <source>
        <dbReference type="SMART" id="SM00507"/>
    </source>
</evidence>
<dbReference type="InterPro" id="IPR003615">
    <property type="entry name" value="HNH_nuc"/>
</dbReference>
<dbReference type="CDD" id="cd00085">
    <property type="entry name" value="HNHc"/>
    <property type="match status" value="1"/>
</dbReference>
<dbReference type="SMART" id="SM00507">
    <property type="entry name" value="HNHc"/>
    <property type="match status" value="1"/>
</dbReference>
<dbReference type="Pfam" id="PF14279">
    <property type="entry name" value="HNH_5"/>
    <property type="match status" value="1"/>
</dbReference>
<dbReference type="RefSeq" id="WP_188511600.1">
    <property type="nucleotide sequence ID" value="NZ_BMGB01000002.1"/>
</dbReference>
<keyword evidence="2" id="KW-0378">Hydrolase</keyword>
<comment type="caution">
    <text evidence="2">The sequence shown here is derived from an EMBL/GenBank/DDBJ whole genome shotgun (WGS) entry which is preliminary data.</text>
</comment>
<dbReference type="AlphaFoldDB" id="A0A916WM90"/>
<protein>
    <submittedName>
        <fullName evidence="2">HNH endonuclease</fullName>
    </submittedName>
</protein>
<reference evidence="2" key="2">
    <citation type="submission" date="2020-09" db="EMBL/GenBank/DDBJ databases">
        <authorList>
            <person name="Sun Q."/>
            <person name="Zhou Y."/>
        </authorList>
    </citation>
    <scope>NUCLEOTIDE SEQUENCE</scope>
    <source>
        <strain evidence="2">CGMCC 1.12813</strain>
    </source>
</reference>
<reference evidence="2" key="1">
    <citation type="journal article" date="2014" name="Int. J. Syst. Evol. Microbiol.">
        <title>Complete genome sequence of Corynebacterium casei LMG S-19264T (=DSM 44701T), isolated from a smear-ripened cheese.</title>
        <authorList>
            <consortium name="US DOE Joint Genome Institute (JGI-PGF)"/>
            <person name="Walter F."/>
            <person name="Albersmeier A."/>
            <person name="Kalinowski J."/>
            <person name="Ruckert C."/>
        </authorList>
    </citation>
    <scope>NUCLEOTIDE SEQUENCE</scope>
    <source>
        <strain evidence="2">CGMCC 1.12813</strain>
    </source>
</reference>
<dbReference type="GO" id="GO:0004519">
    <property type="term" value="F:endonuclease activity"/>
    <property type="evidence" value="ECO:0007669"/>
    <property type="project" value="UniProtKB-KW"/>
</dbReference>
<keyword evidence="3" id="KW-1185">Reference proteome</keyword>
<name>A0A916WM90_9MICO</name>
<evidence type="ECO:0000313" key="2">
    <source>
        <dbReference type="EMBL" id="GGB13837.1"/>
    </source>
</evidence>
<sequence length="165" mass="18347">MRTLVLNAGYEPLGVVSFKRALVLVMNEKATIIASDGEHPVFGLSGAWDRPSVIILRRYVRLPSGRNVPVSRRGVLRRDNSRCGYCAASATTIDHITPRSRGGKDTWENLVACCLKCNNVKGDRTPSEMNWRLRTTPRPPNGASWMARGIERALPDWEEYLAPAA</sequence>
<dbReference type="PANTHER" id="PTHR33877">
    <property type="entry name" value="SLL1193 PROTEIN"/>
    <property type="match status" value="1"/>
</dbReference>
<accession>A0A916WM90</accession>
<evidence type="ECO:0000313" key="3">
    <source>
        <dbReference type="Proteomes" id="UP000606922"/>
    </source>
</evidence>
<dbReference type="InterPro" id="IPR029471">
    <property type="entry name" value="HNH_5"/>
</dbReference>
<feature type="domain" description="HNH nuclease" evidence="1">
    <location>
        <begin position="70"/>
        <end position="119"/>
    </location>
</feature>
<proteinExistence type="predicted"/>
<dbReference type="EMBL" id="BMGB01000002">
    <property type="protein sequence ID" value="GGB13837.1"/>
    <property type="molecule type" value="Genomic_DNA"/>
</dbReference>
<keyword evidence="2" id="KW-0255">Endonuclease</keyword>
<dbReference type="PANTHER" id="PTHR33877:SF2">
    <property type="entry name" value="OS07G0170200 PROTEIN"/>
    <property type="match status" value="1"/>
</dbReference>
<keyword evidence="2" id="KW-0540">Nuclease</keyword>